<feature type="compositionally biased region" description="Acidic residues" evidence="6">
    <location>
        <begin position="507"/>
        <end position="516"/>
    </location>
</feature>
<keyword evidence="7" id="KW-0472">Membrane</keyword>
<evidence type="ECO:0000256" key="7">
    <source>
        <dbReference type="SAM" id="Phobius"/>
    </source>
</evidence>
<dbReference type="Proteomes" id="UP001165413">
    <property type="component" value="Unassembled WGS sequence"/>
</dbReference>
<evidence type="ECO:0000256" key="4">
    <source>
        <dbReference type="ARBA" id="ARBA00023172"/>
    </source>
</evidence>
<feature type="region of interest" description="Disordered" evidence="6">
    <location>
        <begin position="485"/>
        <end position="516"/>
    </location>
</feature>
<feature type="coiled-coil region" evidence="5">
    <location>
        <begin position="196"/>
        <end position="230"/>
    </location>
</feature>
<name>A0AA41X429_9ALTE</name>
<keyword evidence="9" id="KW-1185">Reference proteome</keyword>
<evidence type="ECO:0000256" key="2">
    <source>
        <dbReference type="ARBA" id="ARBA00009840"/>
    </source>
</evidence>
<organism evidence="8 9">
    <name type="scientific">Opacimonas viscosa</name>
    <dbReference type="NCBI Taxonomy" id="2961944"/>
    <lineage>
        <taxon>Bacteria</taxon>
        <taxon>Pseudomonadati</taxon>
        <taxon>Pseudomonadota</taxon>
        <taxon>Gammaproteobacteria</taxon>
        <taxon>Alteromonadales</taxon>
        <taxon>Alteromonadaceae</taxon>
        <taxon>Opacimonas</taxon>
    </lineage>
</organism>
<dbReference type="InterPro" id="IPR003798">
    <property type="entry name" value="DNA_recombination_RmuC"/>
</dbReference>
<comment type="similarity">
    <text evidence="2">Belongs to the RmuC family.</text>
</comment>
<feature type="transmembrane region" description="Helical" evidence="7">
    <location>
        <begin position="12"/>
        <end position="31"/>
    </location>
</feature>
<keyword evidence="4" id="KW-0233">DNA recombination</keyword>
<evidence type="ECO:0000256" key="1">
    <source>
        <dbReference type="ARBA" id="ARBA00003416"/>
    </source>
</evidence>
<evidence type="ECO:0000313" key="9">
    <source>
        <dbReference type="Proteomes" id="UP001165413"/>
    </source>
</evidence>
<sequence length="516" mass="58681">MDFWQFYAQYELWIISSSAAFITFLICYLVANSHIQNYQKILIEKNKSITLLETDLKKQEAENKALAVEKSQLITDKVELHADNVHILDRNDELRQDIHQLQESIKTQQAHILKLQTQNTEITTQAREKEQSFKEQLQLLQDNKIALKTEFENLSTQILEKKTESFKATNTEAMKHLLTPMQSELKAFKEKVETIHTQETAQRASLKNELENLQKLNTQITDQAKKLTTALKGEKKVQGNWGELMLENILDNAGLRLGKDYKREVTLVGEEGKFRPDAVVYLPQGKHLVIDAKTSFNAYTTYVNAEEPMSRQDALAEHVKAVRARLTELSDKDYFKLEGINSPEVVVMFLPIESAYVEALKADEQLFQLALDKNILIATPTTLLTSLNIVRQLWRFEEQNKHTAELASRAEKFYAKLNTFLGSMDAVGKQLEKAQDTYVKAYGQLYSGKANLIKQAAEFKELGVSVQKELPEALVEKANLELGSTALENQEQASENHEGNLTHLTDSESESDAESA</sequence>
<gene>
    <name evidence="8" type="primary">rmuC</name>
    <name evidence="8" type="ORF">NLF92_10745</name>
</gene>
<evidence type="ECO:0000313" key="8">
    <source>
        <dbReference type="EMBL" id="MCP3429422.1"/>
    </source>
</evidence>
<dbReference type="Pfam" id="PF02646">
    <property type="entry name" value="RmuC"/>
    <property type="match status" value="1"/>
</dbReference>
<evidence type="ECO:0000256" key="6">
    <source>
        <dbReference type="SAM" id="MobiDB-lite"/>
    </source>
</evidence>
<dbReference type="PANTHER" id="PTHR30563">
    <property type="entry name" value="DNA RECOMBINATION PROTEIN RMUC"/>
    <property type="match status" value="1"/>
</dbReference>
<comment type="function">
    <text evidence="1">Involved in DNA recombination.</text>
</comment>
<reference evidence="8" key="1">
    <citation type="submission" date="2022-07" db="EMBL/GenBank/DDBJ databases">
        <title>Characterization of the Novel Bacterium Alteromonas immobilis LMIT006 and Alteromonas gregis LMIT007.</title>
        <authorList>
            <person name="Lin X."/>
        </authorList>
    </citation>
    <scope>NUCLEOTIDE SEQUENCE</scope>
    <source>
        <strain evidence="8">LMIT007</strain>
    </source>
</reference>
<proteinExistence type="inferred from homology"/>
<accession>A0AA41X429</accession>
<keyword evidence="7" id="KW-0812">Transmembrane</keyword>
<evidence type="ECO:0000256" key="3">
    <source>
        <dbReference type="ARBA" id="ARBA00023054"/>
    </source>
</evidence>
<keyword evidence="3 5" id="KW-0175">Coiled coil</keyword>
<dbReference type="EMBL" id="JANATA010000021">
    <property type="protein sequence ID" value="MCP3429422.1"/>
    <property type="molecule type" value="Genomic_DNA"/>
</dbReference>
<dbReference type="AlphaFoldDB" id="A0AA41X429"/>
<feature type="coiled-coil region" evidence="5">
    <location>
        <begin position="42"/>
        <end position="157"/>
    </location>
</feature>
<evidence type="ECO:0000256" key="5">
    <source>
        <dbReference type="SAM" id="Coils"/>
    </source>
</evidence>
<dbReference type="RefSeq" id="WP_254101740.1">
    <property type="nucleotide sequence ID" value="NZ_JANATA010000021.1"/>
</dbReference>
<dbReference type="PANTHER" id="PTHR30563:SF0">
    <property type="entry name" value="DNA RECOMBINATION PROTEIN RMUC"/>
    <property type="match status" value="1"/>
</dbReference>
<protein>
    <submittedName>
        <fullName evidence="8">DNA recombination protein RmuC</fullName>
    </submittedName>
</protein>
<dbReference type="GO" id="GO:0006310">
    <property type="term" value="P:DNA recombination"/>
    <property type="evidence" value="ECO:0007669"/>
    <property type="project" value="UniProtKB-KW"/>
</dbReference>
<keyword evidence="7" id="KW-1133">Transmembrane helix</keyword>
<comment type="caution">
    <text evidence="8">The sequence shown here is derived from an EMBL/GenBank/DDBJ whole genome shotgun (WGS) entry which is preliminary data.</text>
</comment>